<dbReference type="HOGENOM" id="CLU_983603_0_0_1"/>
<organism evidence="2 3">
    <name type="scientific">Dacryopinax primogenitus (strain DJM 731)</name>
    <name type="common">Brown rot fungus</name>
    <dbReference type="NCBI Taxonomy" id="1858805"/>
    <lineage>
        <taxon>Eukaryota</taxon>
        <taxon>Fungi</taxon>
        <taxon>Dikarya</taxon>
        <taxon>Basidiomycota</taxon>
        <taxon>Agaricomycotina</taxon>
        <taxon>Dacrymycetes</taxon>
        <taxon>Dacrymycetales</taxon>
        <taxon>Dacrymycetaceae</taxon>
        <taxon>Dacryopinax</taxon>
    </lineage>
</organism>
<dbReference type="Proteomes" id="UP000030653">
    <property type="component" value="Unassembled WGS sequence"/>
</dbReference>
<dbReference type="AlphaFoldDB" id="M5G095"/>
<feature type="region of interest" description="Disordered" evidence="1">
    <location>
        <begin position="73"/>
        <end position="110"/>
    </location>
</feature>
<dbReference type="EMBL" id="JH795878">
    <property type="protein sequence ID" value="EJT97197.1"/>
    <property type="molecule type" value="Genomic_DNA"/>
</dbReference>
<dbReference type="GeneID" id="63686467"/>
<reference evidence="2 3" key="1">
    <citation type="journal article" date="2012" name="Science">
        <title>The Paleozoic origin of enzymatic lignin decomposition reconstructed from 31 fungal genomes.</title>
        <authorList>
            <person name="Floudas D."/>
            <person name="Binder M."/>
            <person name="Riley R."/>
            <person name="Barry K."/>
            <person name="Blanchette R.A."/>
            <person name="Henrissat B."/>
            <person name="Martinez A.T."/>
            <person name="Otillar R."/>
            <person name="Spatafora J.W."/>
            <person name="Yadav J.S."/>
            <person name="Aerts A."/>
            <person name="Benoit I."/>
            <person name="Boyd A."/>
            <person name="Carlson A."/>
            <person name="Copeland A."/>
            <person name="Coutinho P.M."/>
            <person name="de Vries R.P."/>
            <person name="Ferreira P."/>
            <person name="Findley K."/>
            <person name="Foster B."/>
            <person name="Gaskell J."/>
            <person name="Glotzer D."/>
            <person name="Gorecki P."/>
            <person name="Heitman J."/>
            <person name="Hesse C."/>
            <person name="Hori C."/>
            <person name="Igarashi K."/>
            <person name="Jurgens J.A."/>
            <person name="Kallen N."/>
            <person name="Kersten P."/>
            <person name="Kohler A."/>
            <person name="Kuees U."/>
            <person name="Kumar T.K.A."/>
            <person name="Kuo A."/>
            <person name="LaButti K."/>
            <person name="Larrondo L.F."/>
            <person name="Lindquist E."/>
            <person name="Ling A."/>
            <person name="Lombard V."/>
            <person name="Lucas S."/>
            <person name="Lundell T."/>
            <person name="Martin R."/>
            <person name="McLaughlin D.J."/>
            <person name="Morgenstern I."/>
            <person name="Morin E."/>
            <person name="Murat C."/>
            <person name="Nagy L.G."/>
            <person name="Nolan M."/>
            <person name="Ohm R.A."/>
            <person name="Patyshakuliyeva A."/>
            <person name="Rokas A."/>
            <person name="Ruiz-Duenas F.J."/>
            <person name="Sabat G."/>
            <person name="Salamov A."/>
            <person name="Samejima M."/>
            <person name="Schmutz J."/>
            <person name="Slot J.C."/>
            <person name="St John F."/>
            <person name="Stenlid J."/>
            <person name="Sun H."/>
            <person name="Sun S."/>
            <person name="Syed K."/>
            <person name="Tsang A."/>
            <person name="Wiebenga A."/>
            <person name="Young D."/>
            <person name="Pisabarro A."/>
            <person name="Eastwood D.C."/>
            <person name="Martin F."/>
            <person name="Cullen D."/>
            <person name="Grigoriev I.V."/>
            <person name="Hibbett D.S."/>
        </authorList>
    </citation>
    <scope>NUCLEOTIDE SEQUENCE [LARGE SCALE GENOMIC DNA]</scope>
    <source>
        <strain evidence="2 3">DJM-731 SS1</strain>
    </source>
</reference>
<dbReference type="RefSeq" id="XP_040624095.1">
    <property type="nucleotide sequence ID" value="XM_040771405.1"/>
</dbReference>
<keyword evidence="3" id="KW-1185">Reference proteome</keyword>
<evidence type="ECO:0000256" key="1">
    <source>
        <dbReference type="SAM" id="MobiDB-lite"/>
    </source>
</evidence>
<dbReference type="STRING" id="1858805.M5G095"/>
<gene>
    <name evidence="2" type="ORF">DACRYDRAFT_18908</name>
</gene>
<accession>M5G095</accession>
<evidence type="ECO:0000313" key="3">
    <source>
        <dbReference type="Proteomes" id="UP000030653"/>
    </source>
</evidence>
<protein>
    <submittedName>
        <fullName evidence="2">Uncharacterized protein</fullName>
    </submittedName>
</protein>
<name>M5G095_DACPD</name>
<sequence>MMDPTQEDIYAPLPSLPPWPMLLSATSLPSSQPSSFPQYAALSFSSYPSSSLFNISNHVLGLHLEDSPACVPPQAVQAAPSTKHKTQPSSKDPPSQKHISKGQPQGSRGYTNIELSRLIDLLAHAPKPMGKGKMIKMGNLQDEDGGDDSDVLNWPTSDHEEHLKAVQPMYLTPVTNTLSPASKVQAEHAIFQSEITALQAQLHDKQQELVDVSCDKDKIIEGLHVRLLEDVHAHLGVQQELDMMKAQLEYQEQMRTMMMGMGNMGTWIVQSMNAPPHAEALQP</sequence>
<proteinExistence type="predicted"/>
<evidence type="ECO:0000313" key="2">
    <source>
        <dbReference type="EMBL" id="EJT97197.1"/>
    </source>
</evidence>